<organism evidence="1 2">
    <name type="scientific">Dyella japonica</name>
    <dbReference type="NCBI Taxonomy" id="231455"/>
    <lineage>
        <taxon>Bacteria</taxon>
        <taxon>Pseudomonadati</taxon>
        <taxon>Pseudomonadota</taxon>
        <taxon>Gammaproteobacteria</taxon>
        <taxon>Lysobacterales</taxon>
        <taxon>Rhodanobacteraceae</taxon>
        <taxon>Dyella</taxon>
    </lineage>
</organism>
<accession>A0ABV2JVZ4</accession>
<reference evidence="1 2" key="1">
    <citation type="submission" date="2024-06" db="EMBL/GenBank/DDBJ databases">
        <title>Sorghum-associated microbial communities from plants grown in Nebraska, USA.</title>
        <authorList>
            <person name="Schachtman D."/>
        </authorList>
    </citation>
    <scope>NUCLEOTIDE SEQUENCE [LARGE SCALE GENOMIC DNA]</scope>
    <source>
        <strain evidence="1 2">1073</strain>
    </source>
</reference>
<keyword evidence="2" id="KW-1185">Reference proteome</keyword>
<proteinExistence type="predicted"/>
<dbReference type="RefSeq" id="WP_354014412.1">
    <property type="nucleotide sequence ID" value="NZ_JBEPMU010000004.1"/>
</dbReference>
<dbReference type="Proteomes" id="UP001549184">
    <property type="component" value="Unassembled WGS sequence"/>
</dbReference>
<name>A0ABV2JVZ4_9GAMM</name>
<evidence type="ECO:0000313" key="2">
    <source>
        <dbReference type="Proteomes" id="UP001549184"/>
    </source>
</evidence>
<dbReference type="EMBL" id="JBEPMU010000004">
    <property type="protein sequence ID" value="MET3653008.1"/>
    <property type="molecule type" value="Genomic_DNA"/>
</dbReference>
<comment type="caution">
    <text evidence="1">The sequence shown here is derived from an EMBL/GenBank/DDBJ whole genome shotgun (WGS) entry which is preliminary data.</text>
</comment>
<protein>
    <submittedName>
        <fullName evidence="1">Uncharacterized protein</fullName>
    </submittedName>
</protein>
<sequence>MSQRNSHDRIAEPIGPPTIGGVLRLRNNLLLALVLVLLITNGGAG</sequence>
<gene>
    <name evidence="1" type="ORF">ABIC75_002744</name>
</gene>
<evidence type="ECO:0000313" key="1">
    <source>
        <dbReference type="EMBL" id="MET3653008.1"/>
    </source>
</evidence>